<accession>A0A2P6Q2E4</accession>
<dbReference type="PANTHER" id="PTHR31933">
    <property type="entry name" value="O-FUCOSYLTRANSFERASE 2-RELATED"/>
    <property type="match status" value="1"/>
</dbReference>
<dbReference type="AlphaFoldDB" id="A0A2P6Q2E4"/>
<evidence type="ECO:0000256" key="1">
    <source>
        <dbReference type="ARBA" id="ARBA00007737"/>
    </source>
</evidence>
<reference evidence="7 8" key="1">
    <citation type="journal article" date="2018" name="Nat. Genet.">
        <title>The Rosa genome provides new insights in the design of modern roses.</title>
        <authorList>
            <person name="Bendahmane M."/>
        </authorList>
    </citation>
    <scope>NUCLEOTIDE SEQUENCE [LARGE SCALE GENOMIC DNA]</scope>
    <source>
        <strain evidence="8">cv. Old Blush</strain>
    </source>
</reference>
<dbReference type="STRING" id="74649.A0A2P6Q2E4"/>
<keyword evidence="2 7" id="KW-0328">Glycosyltransferase</keyword>
<dbReference type="PANTHER" id="PTHR31933:SF9">
    <property type="entry name" value="O-FUCOSYLTRANSFERASE 2"/>
    <property type="match status" value="1"/>
</dbReference>
<dbReference type="Pfam" id="PF10250">
    <property type="entry name" value="O-FucT"/>
    <property type="match status" value="1"/>
</dbReference>
<keyword evidence="5" id="KW-0119">Carbohydrate metabolism</keyword>
<comment type="caution">
    <text evidence="7">The sequence shown here is derived from an EMBL/GenBank/DDBJ whole genome shotgun (WGS) entry which is preliminary data.</text>
</comment>
<gene>
    <name evidence="7" type="ORF">RchiOBHm_Chr5g0002251</name>
</gene>
<dbReference type="Proteomes" id="UP000238479">
    <property type="component" value="Chromosome 5"/>
</dbReference>
<evidence type="ECO:0000256" key="5">
    <source>
        <dbReference type="ARBA" id="ARBA00023277"/>
    </source>
</evidence>
<dbReference type="InterPro" id="IPR019378">
    <property type="entry name" value="GDP-Fuc_O-FucTrfase"/>
</dbReference>
<name>A0A2P6Q2E4_ROSCH</name>
<evidence type="ECO:0000256" key="2">
    <source>
        <dbReference type="ARBA" id="ARBA00022676"/>
    </source>
</evidence>
<keyword evidence="4" id="KW-0294">Fucose metabolism</keyword>
<keyword evidence="3 7" id="KW-0808">Transferase</keyword>
<sequence>MNGYLMVTANGGMNQQPVAVSDGLHCNIVVIAQLLNATLVVPKYLYSSIYMEGCKEDHFINYLSPDIRIVKELPKELQSLNLEAIGSLVTDADIPKEAKPSFYLKNITPILLKNGVVHFLGFGNRLSFDPIPFQLQMWSKRSWKLFEKSISLHWCFSRRLQLKYAVLYDLYHLVGYLLLHYSGPLSPEEAMLMLAALGFKCKTNICGRFTDIWRECENHIYMLTTYAHQLDINHKRTKTYLQQSQTWIPSSAAANLITRI</sequence>
<comment type="similarity">
    <text evidence="1">Belongs to the glycosyltransferase GT106 family.</text>
</comment>
<dbReference type="EMBL" id="PDCK01000043">
    <property type="protein sequence ID" value="PRQ28363.1"/>
    <property type="molecule type" value="Genomic_DNA"/>
</dbReference>
<organism evidence="7 8">
    <name type="scientific">Rosa chinensis</name>
    <name type="common">China rose</name>
    <dbReference type="NCBI Taxonomy" id="74649"/>
    <lineage>
        <taxon>Eukaryota</taxon>
        <taxon>Viridiplantae</taxon>
        <taxon>Streptophyta</taxon>
        <taxon>Embryophyta</taxon>
        <taxon>Tracheophyta</taxon>
        <taxon>Spermatophyta</taxon>
        <taxon>Magnoliopsida</taxon>
        <taxon>eudicotyledons</taxon>
        <taxon>Gunneridae</taxon>
        <taxon>Pentapetalae</taxon>
        <taxon>rosids</taxon>
        <taxon>fabids</taxon>
        <taxon>Rosales</taxon>
        <taxon>Rosaceae</taxon>
        <taxon>Rosoideae</taxon>
        <taxon>Rosoideae incertae sedis</taxon>
        <taxon>Rosa</taxon>
    </lineage>
</organism>
<keyword evidence="8" id="KW-1185">Reference proteome</keyword>
<evidence type="ECO:0000256" key="3">
    <source>
        <dbReference type="ARBA" id="ARBA00022679"/>
    </source>
</evidence>
<evidence type="ECO:0000313" key="8">
    <source>
        <dbReference type="Proteomes" id="UP000238479"/>
    </source>
</evidence>
<protein>
    <recommendedName>
        <fullName evidence="6">O-fucosyltransferase family protein</fullName>
    </recommendedName>
</protein>
<dbReference type="GO" id="GO:0006004">
    <property type="term" value="P:fucose metabolic process"/>
    <property type="evidence" value="ECO:0007669"/>
    <property type="project" value="UniProtKB-KW"/>
</dbReference>
<evidence type="ECO:0000313" key="7">
    <source>
        <dbReference type="EMBL" id="PRQ28363.1"/>
    </source>
</evidence>
<evidence type="ECO:0000256" key="6">
    <source>
        <dbReference type="ARBA" id="ARBA00030350"/>
    </source>
</evidence>
<dbReference type="GO" id="GO:0016757">
    <property type="term" value="F:glycosyltransferase activity"/>
    <property type="evidence" value="ECO:0007669"/>
    <property type="project" value="UniProtKB-KW"/>
</dbReference>
<evidence type="ECO:0000256" key="4">
    <source>
        <dbReference type="ARBA" id="ARBA00023253"/>
    </source>
</evidence>
<proteinExistence type="inferred from homology"/>
<dbReference type="Gramene" id="PRQ28363">
    <property type="protein sequence ID" value="PRQ28363"/>
    <property type="gene ID" value="RchiOBHm_Chr5g0002251"/>
</dbReference>
<dbReference type="InterPro" id="IPR052272">
    <property type="entry name" value="GT106_glycosyltransferase"/>
</dbReference>